<dbReference type="AlphaFoldDB" id="A0A4D5RXJ0"/>
<dbReference type="VEuPathDB" id="VectorBase:ISCP_027235"/>
<proteinExistence type="inferred from homology"/>
<sequence>MAALLRQSAFLSRKVAQNKVGITVVCGYKRKFRRLIPIREDEEGLPSKAAARSALESLADRGFCRPQKAYQPPDDVQNRVKAIYEDVLGCTAAESWMETPITDPLVKYKLLTKCIKEFGHDLPNSCLMRVRRVDDLVEYYSTAVEGVTPFDSLVRSENTLPPNIHAIPNYVRFHPETDTFFGGVNAYPGTSTIVTGLKAKKKFKGHISKSSWPFE</sequence>
<dbReference type="PANTHER" id="PTHR31542">
    <property type="entry name" value="39A RIBOSOMAL PROTEIN L50, MITOCHONDRIAL"/>
    <property type="match status" value="1"/>
</dbReference>
<protein>
    <recommendedName>
        <fullName evidence="6">Large ribosomal subunit protein mL50</fullName>
    </recommendedName>
    <alternativeName>
        <fullName evidence="7">39S ribosomal protein L50, mitochondrial</fullName>
    </alternativeName>
</protein>
<dbReference type="Pfam" id="PF10501">
    <property type="entry name" value="Ribosomal_L50"/>
    <property type="match status" value="1"/>
</dbReference>
<dbReference type="OrthoDB" id="9939609at2759"/>
<dbReference type="GO" id="GO:1990904">
    <property type="term" value="C:ribonucleoprotein complex"/>
    <property type="evidence" value="ECO:0007669"/>
    <property type="project" value="UniProtKB-KW"/>
</dbReference>
<accession>A0A4D5RXJ0</accession>
<evidence type="ECO:0000256" key="3">
    <source>
        <dbReference type="ARBA" id="ARBA00022980"/>
    </source>
</evidence>
<dbReference type="GO" id="GO:0005840">
    <property type="term" value="C:ribosome"/>
    <property type="evidence" value="ECO:0007669"/>
    <property type="project" value="UniProtKB-KW"/>
</dbReference>
<evidence type="ECO:0000313" key="8">
    <source>
        <dbReference type="EMBL" id="MOY42060.1"/>
    </source>
</evidence>
<evidence type="ECO:0000256" key="7">
    <source>
        <dbReference type="ARBA" id="ARBA00035398"/>
    </source>
</evidence>
<dbReference type="EMBL" id="GHJT01008089">
    <property type="protein sequence ID" value="MOY42060.1"/>
    <property type="molecule type" value="Transcribed_RNA"/>
</dbReference>
<dbReference type="GO" id="GO:0005739">
    <property type="term" value="C:mitochondrion"/>
    <property type="evidence" value="ECO:0007669"/>
    <property type="project" value="UniProtKB-SubCell"/>
</dbReference>
<evidence type="ECO:0000256" key="4">
    <source>
        <dbReference type="ARBA" id="ARBA00023128"/>
    </source>
</evidence>
<comment type="subcellular location">
    <subcellularLocation>
        <location evidence="1">Mitochondrion</location>
    </subcellularLocation>
</comment>
<keyword evidence="5" id="KW-0687">Ribonucleoprotein</keyword>
<name>A0A4D5RXJ0_IXOSC</name>
<organism evidence="8">
    <name type="scientific">Ixodes scapularis</name>
    <name type="common">Black-legged tick</name>
    <name type="synonym">Deer tick</name>
    <dbReference type="NCBI Taxonomy" id="6945"/>
    <lineage>
        <taxon>Eukaryota</taxon>
        <taxon>Metazoa</taxon>
        <taxon>Ecdysozoa</taxon>
        <taxon>Arthropoda</taxon>
        <taxon>Chelicerata</taxon>
        <taxon>Arachnida</taxon>
        <taxon>Acari</taxon>
        <taxon>Parasitiformes</taxon>
        <taxon>Ixodida</taxon>
        <taxon>Ixodoidea</taxon>
        <taxon>Ixodidae</taxon>
        <taxon>Ixodinae</taxon>
        <taxon>Ixodes</taxon>
    </lineage>
</organism>
<reference evidence="8" key="1">
    <citation type="submission" date="2019-04" db="EMBL/GenBank/DDBJ databases">
        <title>An insight into the mialome of Ixodes scapularis.</title>
        <authorList>
            <person name="Ribeiro J.M."/>
            <person name="Mather T.N."/>
            <person name="Karim S."/>
        </authorList>
    </citation>
    <scope>NUCLEOTIDE SEQUENCE</scope>
</reference>
<evidence type="ECO:0000256" key="6">
    <source>
        <dbReference type="ARBA" id="ARBA00035183"/>
    </source>
</evidence>
<evidence type="ECO:0000256" key="1">
    <source>
        <dbReference type="ARBA" id="ARBA00004173"/>
    </source>
</evidence>
<keyword evidence="4" id="KW-0496">Mitochondrion</keyword>
<comment type="similarity">
    <text evidence="2">Belongs to the mitochondrion-specific ribosomal protein mL50 family.</text>
</comment>
<keyword evidence="3 8" id="KW-0689">Ribosomal protein</keyword>
<evidence type="ECO:0000256" key="5">
    <source>
        <dbReference type="ARBA" id="ARBA00023274"/>
    </source>
</evidence>
<dbReference type="InterPro" id="IPR018305">
    <property type="entry name" value="Ribosomal_m50"/>
</dbReference>
<dbReference type="PANTHER" id="PTHR31542:SF1">
    <property type="entry name" value="LARGE RIBOSOMAL SUBUNIT PROTEIN ML50"/>
    <property type="match status" value="1"/>
</dbReference>
<feature type="non-terminal residue" evidence="8">
    <location>
        <position position="215"/>
    </location>
</feature>
<evidence type="ECO:0000256" key="2">
    <source>
        <dbReference type="ARBA" id="ARBA00008860"/>
    </source>
</evidence>